<proteinExistence type="predicted"/>
<gene>
    <name evidence="2" type="ORF">QIS99_30180</name>
</gene>
<protein>
    <submittedName>
        <fullName evidence="2">DUF397 domain-containing protein</fullName>
    </submittedName>
</protein>
<evidence type="ECO:0000259" key="1">
    <source>
        <dbReference type="Pfam" id="PF04149"/>
    </source>
</evidence>
<comment type="caution">
    <text evidence="2">The sequence shown here is derived from an EMBL/GenBank/DDBJ whole genome shotgun (WGS) entry which is preliminary data.</text>
</comment>
<evidence type="ECO:0000313" key="2">
    <source>
        <dbReference type="EMBL" id="MDI3390429.1"/>
    </source>
</evidence>
<name>A0ABT6S1V5_9ACTN</name>
<dbReference type="EMBL" id="JASCIR010000048">
    <property type="protein sequence ID" value="MDI3390429.1"/>
    <property type="molecule type" value="Genomic_DNA"/>
</dbReference>
<feature type="domain" description="DUF397" evidence="1">
    <location>
        <begin position="5"/>
        <end position="57"/>
    </location>
</feature>
<sequence>MTPRAWQKSSYCSEGDSCIHVDATQDRSVLLTESSDPTGAILTTTPETFAALLSQLKGGSASPAIDITYGPADQIRLHAPDTVTVVTTTRDKWHTFTLGVRAGEFDHFGA</sequence>
<dbReference type="Pfam" id="PF04149">
    <property type="entry name" value="DUF397"/>
    <property type="match status" value="1"/>
</dbReference>
<dbReference type="Proteomes" id="UP001224661">
    <property type="component" value="Unassembled WGS sequence"/>
</dbReference>
<organism evidence="2 3">
    <name type="scientific">Streptomyces solicavernae</name>
    <dbReference type="NCBI Taxonomy" id="3043614"/>
    <lineage>
        <taxon>Bacteria</taxon>
        <taxon>Bacillati</taxon>
        <taxon>Actinomycetota</taxon>
        <taxon>Actinomycetes</taxon>
        <taxon>Kitasatosporales</taxon>
        <taxon>Streptomycetaceae</taxon>
        <taxon>Streptomyces</taxon>
    </lineage>
</organism>
<dbReference type="RefSeq" id="WP_282516912.1">
    <property type="nucleotide sequence ID" value="NZ_JASCIR010000048.1"/>
</dbReference>
<evidence type="ECO:0000313" key="3">
    <source>
        <dbReference type="Proteomes" id="UP001224661"/>
    </source>
</evidence>
<reference evidence="2 3" key="1">
    <citation type="submission" date="2023-05" db="EMBL/GenBank/DDBJ databases">
        <title>Draft genome sequence of Streptomyces sp. B-S-A8 isolated from a cave soil in Thailand.</title>
        <authorList>
            <person name="Chamroensaksri N."/>
            <person name="Muangham S."/>
        </authorList>
    </citation>
    <scope>NUCLEOTIDE SEQUENCE [LARGE SCALE GENOMIC DNA]</scope>
    <source>
        <strain evidence="2 3">B-S-A8</strain>
    </source>
</reference>
<dbReference type="InterPro" id="IPR007278">
    <property type="entry name" value="DUF397"/>
</dbReference>
<accession>A0ABT6S1V5</accession>
<keyword evidence="3" id="KW-1185">Reference proteome</keyword>